<accession>A0ABQ2ZBN4</accession>
<proteinExistence type="predicted"/>
<feature type="region of interest" description="Disordered" evidence="3">
    <location>
        <begin position="350"/>
        <end position="377"/>
    </location>
</feature>
<dbReference type="InterPro" id="IPR001375">
    <property type="entry name" value="Peptidase_S9_cat"/>
</dbReference>
<evidence type="ECO:0000256" key="1">
    <source>
        <dbReference type="ARBA" id="ARBA00001070"/>
    </source>
</evidence>
<dbReference type="EMBL" id="BMUT01000024">
    <property type="protein sequence ID" value="GGY11109.1"/>
    <property type="molecule type" value="Genomic_DNA"/>
</dbReference>
<reference evidence="6" key="1">
    <citation type="journal article" date="2019" name="Int. J. Syst. Evol. Microbiol.">
        <title>The Global Catalogue of Microorganisms (GCM) 10K type strain sequencing project: providing services to taxonomists for standard genome sequencing and annotation.</title>
        <authorList>
            <consortium name="The Broad Institute Genomics Platform"/>
            <consortium name="The Broad Institute Genome Sequencing Center for Infectious Disease"/>
            <person name="Wu L."/>
            <person name="Ma J."/>
        </authorList>
    </citation>
    <scope>NUCLEOTIDE SEQUENCE [LARGE SCALE GENOMIC DNA]</scope>
    <source>
        <strain evidence="6">JCM 4586</strain>
    </source>
</reference>
<evidence type="ECO:0000313" key="5">
    <source>
        <dbReference type="EMBL" id="GGY11109.1"/>
    </source>
</evidence>
<feature type="domain" description="Peptidase S9 prolyl oligopeptidase catalytic" evidence="4">
    <location>
        <begin position="487"/>
        <end position="689"/>
    </location>
</feature>
<dbReference type="Gene3D" id="2.130.10.120">
    <property type="entry name" value="Prolyl oligopeptidase, N-terminal domain"/>
    <property type="match status" value="1"/>
</dbReference>
<feature type="region of interest" description="Disordered" evidence="3">
    <location>
        <begin position="1"/>
        <end position="28"/>
    </location>
</feature>
<evidence type="ECO:0000256" key="3">
    <source>
        <dbReference type="SAM" id="MobiDB-lite"/>
    </source>
</evidence>
<name>A0ABQ2ZBN4_9ACTN</name>
<dbReference type="SUPFAM" id="SSF50993">
    <property type="entry name" value="Peptidase/esterase 'gauge' domain"/>
    <property type="match status" value="1"/>
</dbReference>
<feature type="region of interest" description="Disordered" evidence="3">
    <location>
        <begin position="97"/>
        <end position="126"/>
    </location>
</feature>
<dbReference type="SUPFAM" id="SSF53474">
    <property type="entry name" value="alpha/beta-Hydrolases"/>
    <property type="match status" value="1"/>
</dbReference>
<dbReference type="Proteomes" id="UP000659223">
    <property type="component" value="Unassembled WGS sequence"/>
</dbReference>
<feature type="region of interest" description="Disordered" evidence="3">
    <location>
        <begin position="425"/>
        <end position="447"/>
    </location>
</feature>
<dbReference type="InterPro" id="IPR051167">
    <property type="entry name" value="Prolyl_oligopep/macrocyclase"/>
</dbReference>
<dbReference type="PRINTS" id="PR00862">
    <property type="entry name" value="PROLIGOPTASE"/>
</dbReference>
<gene>
    <name evidence="5" type="ORF">GCM10010324_67470</name>
</gene>
<dbReference type="PANTHER" id="PTHR42881">
    <property type="entry name" value="PROLYL ENDOPEPTIDASE"/>
    <property type="match status" value="1"/>
</dbReference>
<comment type="caution">
    <text evidence="5">The sequence shown here is derived from an EMBL/GenBank/DDBJ whole genome shotgun (WGS) entry which is preliminary data.</text>
</comment>
<dbReference type="Pfam" id="PF00326">
    <property type="entry name" value="Peptidase_S9"/>
    <property type="match status" value="1"/>
</dbReference>
<evidence type="ECO:0000256" key="2">
    <source>
        <dbReference type="ARBA" id="ARBA00011897"/>
    </source>
</evidence>
<evidence type="ECO:0000259" key="4">
    <source>
        <dbReference type="Pfam" id="PF00326"/>
    </source>
</evidence>
<feature type="region of interest" description="Disordered" evidence="3">
    <location>
        <begin position="693"/>
        <end position="732"/>
    </location>
</feature>
<keyword evidence="6" id="KW-1185">Reference proteome</keyword>
<organism evidence="5 6">
    <name type="scientific">Streptomyces hiroshimensis</name>
    <dbReference type="NCBI Taxonomy" id="66424"/>
    <lineage>
        <taxon>Bacteria</taxon>
        <taxon>Bacillati</taxon>
        <taxon>Actinomycetota</taxon>
        <taxon>Actinomycetes</taxon>
        <taxon>Kitasatosporales</taxon>
        <taxon>Streptomycetaceae</taxon>
        <taxon>Streptomyces</taxon>
    </lineage>
</organism>
<dbReference type="PANTHER" id="PTHR42881:SF2">
    <property type="entry name" value="PROLYL ENDOPEPTIDASE"/>
    <property type="match status" value="1"/>
</dbReference>
<comment type="catalytic activity">
    <reaction evidence="1">
        <text>Hydrolysis of Pro-|-Xaa &gt;&gt; Ala-|-Xaa in oligopeptides.</text>
        <dbReference type="EC" id="3.4.21.26"/>
    </reaction>
</comment>
<dbReference type="EC" id="3.4.21.26" evidence="2"/>
<dbReference type="RefSeq" id="WP_190025577.1">
    <property type="nucleotide sequence ID" value="NZ_BMUT01000024.1"/>
</dbReference>
<dbReference type="InterPro" id="IPR002470">
    <property type="entry name" value="Peptidase_S9A"/>
</dbReference>
<feature type="compositionally biased region" description="Polar residues" evidence="3">
    <location>
        <begin position="435"/>
        <end position="445"/>
    </location>
</feature>
<sequence>MADHVPAAGDGVRPDRETGEPADPYRWLEEDSPRTRAWLAAQQRLLAAHRERTDDRTWQSLLAGIETAGAGRLLSPPVEAGGMLFRHVLGASGSELLTATDPHGRSRTLLDTGDRPSPTRTAGWHADPHGRALLVQLHHDGHENGGLHLVPADGTTPAVYLSDASPHPAVACAGDLLLYSAGTRTEHSLHVRSLRNDRAPSPAPGPDRTVELPVPGPVRITLHSGPGGHLLLRTRTAKAPSAQWWCTRWDGHGTPDWQPLPLHGLRITAFALGTDHLYLATGQDISALALPDATRGHITPPAPLPTGHLPGEIKALRVLGPGPAPCLAVLRQHGTARRLDFQPVGTRTESLAAAGPDPAPGAGTGADTSAGSESPGSTVLTWHARLRIGPLSYGDDGRPGDALWILADDPRDGCWSHRLTPGAPPLTPPAGHSPLRTTTAVSSDGTALPVTLCDPPPGGKGPAPVLVTVYGGFGIPLEPSWDPILAAWLTAGGRVAWVHARGGGEFGADWAAAGRGAGKSHTVDDLCAAARTLVAQGEAEPGQLAGLAASNGGLVLAAAVLRAPRLFSAVACAAPLTDMARYTSGGGLGRLWHDEYGDPADPAALAALLAYSPYHRVRQGESYPATLLITGGNDARVPPWHAWKLCAALQEATPGPQPVLLDHQCDTGHHGRTGTAATALGARVLALLATRTGLTGPTRPSPPPPATDVNAPSPLRAHRQPTALAPSSRSTA</sequence>
<protein>
    <recommendedName>
        <fullName evidence="2">prolyl oligopeptidase</fullName>
        <ecNumber evidence="2">3.4.21.26</ecNumber>
    </recommendedName>
</protein>
<dbReference type="InterPro" id="IPR029058">
    <property type="entry name" value="AB_hydrolase_fold"/>
</dbReference>
<evidence type="ECO:0000313" key="6">
    <source>
        <dbReference type="Proteomes" id="UP000659223"/>
    </source>
</evidence>
<dbReference type="Gene3D" id="3.40.50.1820">
    <property type="entry name" value="alpha/beta hydrolase"/>
    <property type="match status" value="2"/>
</dbReference>